<accession>A0A8S5LCN5</accession>
<proteinExistence type="predicted"/>
<sequence>MRGEQIILEQIAEVMNERSCREVEKKTGLHRNKIWRMAQGMPFTLDYNVIFALGRLGYHLELVENSIDAYRPGKLSHEKDT</sequence>
<evidence type="ECO:0000313" key="1">
    <source>
        <dbReference type="EMBL" id="DAD67765.1"/>
    </source>
</evidence>
<dbReference type="EMBL" id="BK014685">
    <property type="protein sequence ID" value="DAD67765.1"/>
    <property type="molecule type" value="Genomic_DNA"/>
</dbReference>
<protein>
    <submittedName>
        <fullName evidence="1">Uncharacterized protein</fullName>
    </submittedName>
</protein>
<organism evidence="1">
    <name type="scientific">Myoviridae sp. ctngn1</name>
    <dbReference type="NCBI Taxonomy" id="2823551"/>
    <lineage>
        <taxon>Viruses</taxon>
        <taxon>Duplodnaviria</taxon>
        <taxon>Heunggongvirae</taxon>
        <taxon>Uroviricota</taxon>
        <taxon>Caudoviricetes</taxon>
    </lineage>
</organism>
<name>A0A8S5LCN5_9CAUD</name>
<reference evidence="1" key="1">
    <citation type="journal article" date="2021" name="Proc. Natl. Acad. Sci. U.S.A.">
        <title>A Catalog of Tens of Thousands of Viruses from Human Metagenomes Reveals Hidden Associations with Chronic Diseases.</title>
        <authorList>
            <person name="Tisza M.J."/>
            <person name="Buck C.B."/>
        </authorList>
    </citation>
    <scope>NUCLEOTIDE SEQUENCE</scope>
    <source>
        <strain evidence="1">Ctngn1</strain>
    </source>
</reference>